<keyword evidence="9" id="KW-1185">Reference proteome</keyword>
<feature type="transmembrane region" description="Helical" evidence="6">
    <location>
        <begin position="78"/>
        <end position="100"/>
    </location>
</feature>
<dbReference type="EMBL" id="SMFR01000002">
    <property type="protein sequence ID" value="TCJ97442.1"/>
    <property type="molecule type" value="Genomic_DNA"/>
</dbReference>
<dbReference type="InterPro" id="IPR004752">
    <property type="entry name" value="AmpG_permease/AT-1"/>
</dbReference>
<comment type="subcellular location">
    <subcellularLocation>
        <location evidence="1">Cell membrane</location>
        <topology evidence="1">Multi-pass membrane protein</topology>
    </subcellularLocation>
</comment>
<dbReference type="RefSeq" id="WP_067447547.1">
    <property type="nucleotide sequence ID" value="NZ_SMFR01000002.1"/>
</dbReference>
<dbReference type="PANTHER" id="PTHR12778">
    <property type="entry name" value="SOLUTE CARRIER FAMILY 33 ACETYL-COA TRANSPORTER -RELATED"/>
    <property type="match status" value="1"/>
</dbReference>
<name>A0A4R1FUD2_9NOCA</name>
<dbReference type="Proteomes" id="UP000294856">
    <property type="component" value="Unassembled WGS sequence"/>
</dbReference>
<dbReference type="OrthoDB" id="9787815at2"/>
<evidence type="ECO:0000256" key="1">
    <source>
        <dbReference type="ARBA" id="ARBA00004651"/>
    </source>
</evidence>
<dbReference type="PROSITE" id="PS50850">
    <property type="entry name" value="MFS"/>
    <property type="match status" value="1"/>
</dbReference>
<keyword evidence="4 6" id="KW-1133">Transmembrane helix</keyword>
<dbReference type="InterPro" id="IPR011701">
    <property type="entry name" value="MFS"/>
</dbReference>
<reference evidence="8 9" key="1">
    <citation type="submission" date="2019-03" db="EMBL/GenBank/DDBJ databases">
        <title>Genomic Encyclopedia of Type Strains, Phase IV (KMG-IV): sequencing the most valuable type-strain genomes for metagenomic binning, comparative biology and taxonomic classification.</title>
        <authorList>
            <person name="Goeker M."/>
        </authorList>
    </citation>
    <scope>NUCLEOTIDE SEQUENCE [LARGE SCALE GENOMIC DNA]</scope>
    <source>
        <strain evidence="8 9">DSM 44684</strain>
    </source>
</reference>
<feature type="transmembrane region" description="Helical" evidence="6">
    <location>
        <begin position="347"/>
        <end position="368"/>
    </location>
</feature>
<evidence type="ECO:0000259" key="7">
    <source>
        <dbReference type="PROSITE" id="PS50850"/>
    </source>
</evidence>
<keyword evidence="2" id="KW-0813">Transport</keyword>
<evidence type="ECO:0000256" key="6">
    <source>
        <dbReference type="SAM" id="Phobius"/>
    </source>
</evidence>
<feature type="transmembrane region" description="Helical" evidence="6">
    <location>
        <begin position="170"/>
        <end position="188"/>
    </location>
</feature>
<dbReference type="InterPro" id="IPR020846">
    <property type="entry name" value="MFS_dom"/>
</dbReference>
<feature type="transmembrane region" description="Helical" evidence="6">
    <location>
        <begin position="218"/>
        <end position="243"/>
    </location>
</feature>
<dbReference type="SUPFAM" id="SSF103473">
    <property type="entry name" value="MFS general substrate transporter"/>
    <property type="match status" value="1"/>
</dbReference>
<evidence type="ECO:0000256" key="4">
    <source>
        <dbReference type="ARBA" id="ARBA00022989"/>
    </source>
</evidence>
<feature type="transmembrane region" description="Helical" evidence="6">
    <location>
        <begin position="7"/>
        <end position="24"/>
    </location>
</feature>
<dbReference type="Gene3D" id="1.20.1250.20">
    <property type="entry name" value="MFS general substrate transporter like domains"/>
    <property type="match status" value="1"/>
</dbReference>
<evidence type="ECO:0000313" key="9">
    <source>
        <dbReference type="Proteomes" id="UP000294856"/>
    </source>
</evidence>
<evidence type="ECO:0000256" key="2">
    <source>
        <dbReference type="ARBA" id="ARBA00022448"/>
    </source>
</evidence>
<feature type="transmembrane region" description="Helical" evidence="6">
    <location>
        <begin position="284"/>
        <end position="306"/>
    </location>
</feature>
<dbReference type="Pfam" id="PF07690">
    <property type="entry name" value="MFS_1"/>
    <property type="match status" value="1"/>
</dbReference>
<evidence type="ECO:0000256" key="3">
    <source>
        <dbReference type="ARBA" id="ARBA00022692"/>
    </source>
</evidence>
<comment type="caution">
    <text evidence="8">The sequence shown here is derived from an EMBL/GenBank/DDBJ whole genome shotgun (WGS) entry which is preliminary data.</text>
</comment>
<gene>
    <name evidence="8" type="ORF">DFR71_3484</name>
</gene>
<keyword evidence="3 6" id="KW-0812">Transmembrane</keyword>
<keyword evidence="5 6" id="KW-0472">Membrane</keyword>
<proteinExistence type="predicted"/>
<feature type="transmembrane region" description="Helical" evidence="6">
    <location>
        <begin position="312"/>
        <end position="335"/>
    </location>
</feature>
<feature type="transmembrane region" description="Helical" evidence="6">
    <location>
        <begin position="44"/>
        <end position="66"/>
    </location>
</feature>
<dbReference type="GO" id="GO:0022857">
    <property type="term" value="F:transmembrane transporter activity"/>
    <property type="evidence" value="ECO:0007669"/>
    <property type="project" value="InterPro"/>
</dbReference>
<accession>A0A4R1FUD2</accession>
<dbReference type="GO" id="GO:0005886">
    <property type="term" value="C:plasma membrane"/>
    <property type="evidence" value="ECO:0007669"/>
    <property type="project" value="UniProtKB-SubCell"/>
</dbReference>
<feature type="transmembrane region" description="Helical" evidence="6">
    <location>
        <begin position="374"/>
        <end position="396"/>
    </location>
</feature>
<dbReference type="InterPro" id="IPR036259">
    <property type="entry name" value="MFS_trans_sf"/>
</dbReference>
<dbReference type="STRING" id="1210063.GCA_001612665_01145"/>
<sequence>MSTTTRPGVITVGTLALLSSLYFAQGLPFGFFTQALPVVLRESGYSLVAISASGVLFAPWALKFLWAPAVDRYGTRRTWLLVLQLLAAAVAMVLACLDLSSSLRWLFAGIVVVNLLSATQDVATDGLAVRLLGARERGLGNGIQVGAYRVGMIVGGGALLWLYALAGWRALFLAMAALIVLTTVPVWLMREPVADRMPPPKPAQLLGAWLTRLRRPGILAFIALIGAFKFGDSMAAALTGPFLSDAGLDLGEIALIKGVLASAGALAGAAVGGWLAFRYGRRRALLIGGVTQTASIALYLVAALGFGGFELLVAASLAEHVFGGAATVAVFALMMDASESDYAGSDYTLFACAIVIVQGVAGMAAGLVGDLAGYPALFATGLLLSGLGCATMMLGLSRGLGPADLRRVLAHTDDPRPVGDRSDLR</sequence>
<dbReference type="AlphaFoldDB" id="A0A4R1FUD2"/>
<feature type="transmembrane region" description="Helical" evidence="6">
    <location>
        <begin position="106"/>
        <end position="133"/>
    </location>
</feature>
<evidence type="ECO:0000256" key="5">
    <source>
        <dbReference type="ARBA" id="ARBA00023136"/>
    </source>
</evidence>
<feature type="transmembrane region" description="Helical" evidence="6">
    <location>
        <begin position="255"/>
        <end position="277"/>
    </location>
</feature>
<evidence type="ECO:0000313" key="8">
    <source>
        <dbReference type="EMBL" id="TCJ97442.1"/>
    </source>
</evidence>
<organism evidence="8 9">
    <name type="scientific">Nocardia alba</name>
    <dbReference type="NCBI Taxonomy" id="225051"/>
    <lineage>
        <taxon>Bacteria</taxon>
        <taxon>Bacillati</taxon>
        <taxon>Actinomycetota</taxon>
        <taxon>Actinomycetes</taxon>
        <taxon>Mycobacteriales</taxon>
        <taxon>Nocardiaceae</taxon>
        <taxon>Nocardia</taxon>
    </lineage>
</organism>
<feature type="transmembrane region" description="Helical" evidence="6">
    <location>
        <begin position="145"/>
        <end position="164"/>
    </location>
</feature>
<dbReference type="PANTHER" id="PTHR12778:SF10">
    <property type="entry name" value="MAJOR FACILITATOR SUPERFAMILY DOMAIN-CONTAINING PROTEIN 3"/>
    <property type="match status" value="1"/>
</dbReference>
<dbReference type="CDD" id="cd17485">
    <property type="entry name" value="MFS_MFSD3"/>
    <property type="match status" value="1"/>
</dbReference>
<protein>
    <submittedName>
        <fullName evidence="8">Putative MFS family arabinose efflux permease</fullName>
    </submittedName>
</protein>
<feature type="domain" description="Major facilitator superfamily (MFS) profile" evidence="7">
    <location>
        <begin position="14"/>
        <end position="398"/>
    </location>
</feature>